<reference evidence="11 12" key="1">
    <citation type="submission" date="2024-02" db="EMBL/GenBank/DDBJ databases">
        <authorList>
            <person name="Chen Y."/>
            <person name="Shah S."/>
            <person name="Dougan E. K."/>
            <person name="Thang M."/>
            <person name="Chan C."/>
        </authorList>
    </citation>
    <scope>NUCLEOTIDE SEQUENCE [LARGE SCALE GENOMIC DNA]</scope>
</reference>
<comment type="caution">
    <text evidence="11">The sequence shown here is derived from an EMBL/GenBank/DDBJ whole genome shotgun (WGS) entry which is preliminary data.</text>
</comment>
<protein>
    <recommendedName>
        <fullName evidence="5">NEK6-subfamily protein kinase</fullName>
        <ecNumber evidence="5">2.7.11.34</ecNumber>
    </recommendedName>
</protein>
<dbReference type="SMART" id="SM00220">
    <property type="entry name" value="S_TKc"/>
    <property type="match status" value="1"/>
</dbReference>
<evidence type="ECO:0000256" key="5">
    <source>
        <dbReference type="ARBA" id="ARBA00039067"/>
    </source>
</evidence>
<dbReference type="InterPro" id="IPR017441">
    <property type="entry name" value="Protein_kinase_ATP_BS"/>
</dbReference>
<evidence type="ECO:0000256" key="7">
    <source>
        <dbReference type="SAM" id="Coils"/>
    </source>
</evidence>
<evidence type="ECO:0000256" key="2">
    <source>
        <dbReference type="ARBA" id="ARBA00022741"/>
    </source>
</evidence>
<evidence type="ECO:0000256" key="3">
    <source>
        <dbReference type="ARBA" id="ARBA00022777"/>
    </source>
</evidence>
<dbReference type="Gene3D" id="1.10.510.10">
    <property type="entry name" value="Transferase(Phosphotransferase) domain 1"/>
    <property type="match status" value="1"/>
</dbReference>
<feature type="domain" description="Protein kinase" evidence="9">
    <location>
        <begin position="97"/>
        <end position="360"/>
    </location>
</feature>
<dbReference type="EMBL" id="CAXAMM010038541">
    <property type="protein sequence ID" value="CAK9078782.1"/>
    <property type="molecule type" value="Genomic_DNA"/>
</dbReference>
<keyword evidence="4 6" id="KW-0067">ATP-binding</keyword>
<proteinExistence type="predicted"/>
<feature type="binding site" evidence="6">
    <location>
        <position position="126"/>
    </location>
    <ligand>
        <name>ATP</name>
        <dbReference type="ChEBI" id="CHEBI:30616"/>
    </ligand>
</feature>
<keyword evidence="3 11" id="KW-0418">Kinase</keyword>
<sequence>MSRDRRTEAILAEYLRRIDAGEQVDLDAICQAHPQLAKELTSYAAGGKQIDVGSSGKIAHEHEQGSSSRERSARQTVSGGSTASGETIWTGRTFGRYRIESLLGEGTMGTVLSAVDPQLKRRVALKIPKIVEHAREEFLTRFRREAEAAAALNHPGICPVFDVGEVDGTPYITMAFIDGVPLSKLMQKHADDPEWMVRILHDVAEALDHAHASGIVPRDLKPGNVLVDRSGRPIVTDFGLARRIGESDEARLTHDGMIVGTPTYMSPEQVEVETGQIGPKSDIYALGVILYEFLAGQPPFQGSVASILAQIVRDRPKHPGRLRRTADPGLCDLCLEMMAKDITKRPDSMRDVAFRLETWLAKPSPAEAEQQKEAQRRQEKLEKAKQRIIDLTQRGQYAQAMTLLEKLAAVTDADAVGYATWARDEIKRVRKLPKKVRAGIPALVHTAQELMQNHDYGQAAEALQQIPRELRTPEVNTLLKKAIDLQDEADLLMADLQQCVGTRRLQGIEENLKRFLQLKPRNRFARELRETLRTYRKVPVREREYRFDDKGNLLPHRSGMWTTLLACLVVGGIAFGTMSWAMARYLGSSNETLTIRVDQSVLDDGPVTLVFDDNEHQIAHAELRLNVPPGTYPYEVRQGNAVLMPAAMFTVRDEGVNLLEIRGPGGLVAPGRPAVTQWVDLIEAASHDYDDFELEFEWRIEKGGNSGVYYRSPGDQMVEVLAYPGTEYQLLDNDGHPNGGNPKTTTGSLYGIVAPSENALRPVGSWNESRIVADGAEVTHWLNGKPVVRYAIGSSEWKEALAVATNPRLRANVGRSTGAIALQGHTGEVAFRRVRIRKLVDPPSNQGQQFNVWYDLFNGRDLAGWLTGTNESWRVDDGVLESSGPEASLVYTAEQFSDFHCQIEFQINGTGHGGLVFRSPTITVGNAGYETHFANVGDRTTGEVTRLGSDSAEWGDGSYVAVSAWHTADIFVRGSHLVTRINGQTIVDTVDDEAVTSEGYLALRHADANTRFRVRRVRIRRLGPNDSSLAGGVPEELDLLSSLRLPSSERDWRKSPSGSQLVFEGRGGKPLLLPGITSSNYEVTARVTADPELNQLVFVLPTADGLCAVVLRNHATTWGGLEMVDGMPYMQGSAHLKEKLLPGKQIELKLRVDSDDSETRIDVESSGKNVLTWSGATRRLRLSNHWDHGFANRLAIGAGQDQSDVGKASAVIQTLRFRDLSGGAGLELGAGSSLPATAARYPFPSNARFTNSRSLAELNQDQPVNGYPWLSIDGRTIYWTREGRGVDSAIMQATRSSPDAPFGGIRKILQPTQLDIGQFPEPTEIPALRQIRNPKGTAFSDDGKSLLIFGLLLGNVDGQGLYRAERSRVGAPWGPPRSVRIEGTPSDMQRFQWPSLASGGKHLVFAFAQTNRLAMEWGAVADVTDDPLRFINPRPLLLDGKRFMIRGGRYCAATGELFYTHPLDEPPYSKFELRVARSSGLASSTTTTASPSRSSPFSDGPGLRTTLYRGENFDEQVLQRVDESIDWFWMYNAPDRGVPRDHYSIRWEGWLRAPEPGTYQLTFVSDDGVRLWLDDQLLIEDWTGHLPRRYDRRVTLGSKPIKVKVEYFEDNLLAAASLRWSKPGRFDERPITDDYLFQTRRAAERASVPMPTERTGEYGLRVQKYKGKSFSTLAHSASGREISLPHCRR</sequence>
<evidence type="ECO:0000313" key="11">
    <source>
        <dbReference type="EMBL" id="CAK9078782.1"/>
    </source>
</evidence>
<dbReference type="EC" id="2.7.11.34" evidence="5"/>
<keyword evidence="12" id="KW-1185">Reference proteome</keyword>
<dbReference type="InterPro" id="IPR011658">
    <property type="entry name" value="PA14_dom"/>
</dbReference>
<dbReference type="Pfam" id="PF06439">
    <property type="entry name" value="3keto-disac_hyd"/>
    <property type="match status" value="2"/>
</dbReference>
<dbReference type="Proteomes" id="UP001642464">
    <property type="component" value="Unassembled WGS sequence"/>
</dbReference>
<feature type="compositionally biased region" description="Basic and acidic residues" evidence="8">
    <location>
        <begin position="58"/>
        <end position="73"/>
    </location>
</feature>
<keyword evidence="7" id="KW-0175">Coiled coil</keyword>
<dbReference type="SUPFAM" id="SSF56112">
    <property type="entry name" value="Protein kinase-like (PK-like)"/>
    <property type="match status" value="1"/>
</dbReference>
<organism evidence="11 12">
    <name type="scientific">Durusdinium trenchii</name>
    <dbReference type="NCBI Taxonomy" id="1381693"/>
    <lineage>
        <taxon>Eukaryota</taxon>
        <taxon>Sar</taxon>
        <taxon>Alveolata</taxon>
        <taxon>Dinophyceae</taxon>
        <taxon>Suessiales</taxon>
        <taxon>Symbiodiniaceae</taxon>
        <taxon>Durusdinium</taxon>
    </lineage>
</organism>
<dbReference type="Pfam" id="PF00069">
    <property type="entry name" value="Pkinase"/>
    <property type="match status" value="1"/>
</dbReference>
<dbReference type="GO" id="GO:0016301">
    <property type="term" value="F:kinase activity"/>
    <property type="evidence" value="ECO:0007669"/>
    <property type="project" value="UniProtKB-KW"/>
</dbReference>
<evidence type="ECO:0000259" key="10">
    <source>
        <dbReference type="PROSITE" id="PS51820"/>
    </source>
</evidence>
<dbReference type="PROSITE" id="PS00107">
    <property type="entry name" value="PROTEIN_KINASE_ATP"/>
    <property type="match status" value="1"/>
</dbReference>
<dbReference type="PROSITE" id="PS51820">
    <property type="entry name" value="PA14"/>
    <property type="match status" value="1"/>
</dbReference>
<gene>
    <name evidence="11" type="ORF">SCF082_LOCUS37620</name>
</gene>
<dbReference type="PANTHER" id="PTHR43289:SF6">
    <property type="entry name" value="SERINE_THREONINE-PROTEIN KINASE NEKL-3"/>
    <property type="match status" value="1"/>
</dbReference>
<feature type="region of interest" description="Disordered" evidence="8">
    <location>
        <begin position="56"/>
        <end position="86"/>
    </location>
</feature>
<feature type="compositionally biased region" description="Polar residues" evidence="8">
    <location>
        <begin position="74"/>
        <end position="86"/>
    </location>
</feature>
<evidence type="ECO:0000256" key="8">
    <source>
        <dbReference type="SAM" id="MobiDB-lite"/>
    </source>
</evidence>
<evidence type="ECO:0000256" key="1">
    <source>
        <dbReference type="ARBA" id="ARBA00022679"/>
    </source>
</evidence>
<dbReference type="InterPro" id="IPR011009">
    <property type="entry name" value="Kinase-like_dom_sf"/>
</dbReference>
<dbReference type="Gene3D" id="2.60.120.560">
    <property type="entry name" value="Exo-inulinase, domain 1"/>
    <property type="match status" value="2"/>
</dbReference>
<evidence type="ECO:0000313" key="12">
    <source>
        <dbReference type="Proteomes" id="UP001642464"/>
    </source>
</evidence>
<dbReference type="CDD" id="cd14014">
    <property type="entry name" value="STKc_PknB_like"/>
    <property type="match status" value="1"/>
</dbReference>
<keyword evidence="2 6" id="KW-0547">Nucleotide-binding</keyword>
<dbReference type="InterPro" id="IPR010496">
    <property type="entry name" value="AL/BT2_dom"/>
</dbReference>
<evidence type="ECO:0000256" key="4">
    <source>
        <dbReference type="ARBA" id="ARBA00022840"/>
    </source>
</evidence>
<name>A0ABP0PTX0_9DINO</name>
<dbReference type="SMART" id="SM00758">
    <property type="entry name" value="PA14"/>
    <property type="match status" value="1"/>
</dbReference>
<dbReference type="InterPro" id="IPR000719">
    <property type="entry name" value="Prot_kinase_dom"/>
</dbReference>
<feature type="domain" description="PA14" evidence="10">
    <location>
        <begin position="1498"/>
        <end position="1635"/>
    </location>
</feature>
<dbReference type="Gene3D" id="3.30.200.20">
    <property type="entry name" value="Phosphorylase Kinase, domain 1"/>
    <property type="match status" value="1"/>
</dbReference>
<keyword evidence="1" id="KW-0808">Transferase</keyword>
<dbReference type="SUPFAM" id="SSF56988">
    <property type="entry name" value="Anthrax protective antigen"/>
    <property type="match status" value="1"/>
</dbReference>
<dbReference type="Gene3D" id="3.90.182.10">
    <property type="entry name" value="Toxin - Anthrax Protective Antigen,domain 1"/>
    <property type="match status" value="1"/>
</dbReference>
<feature type="coiled-coil region" evidence="7">
    <location>
        <begin position="367"/>
        <end position="394"/>
    </location>
</feature>
<evidence type="ECO:0000259" key="9">
    <source>
        <dbReference type="PROSITE" id="PS50011"/>
    </source>
</evidence>
<evidence type="ECO:0000256" key="6">
    <source>
        <dbReference type="PROSITE-ProRule" id="PRU10141"/>
    </source>
</evidence>
<accession>A0ABP0PTX0</accession>
<dbReference type="PANTHER" id="PTHR43289">
    <property type="entry name" value="MITOGEN-ACTIVATED PROTEIN KINASE KINASE KINASE 20-RELATED"/>
    <property type="match status" value="1"/>
</dbReference>
<dbReference type="PROSITE" id="PS50011">
    <property type="entry name" value="PROTEIN_KINASE_DOM"/>
    <property type="match status" value="1"/>
</dbReference>
<feature type="region of interest" description="Disordered" evidence="8">
    <location>
        <begin position="1482"/>
        <end position="1501"/>
    </location>
</feature>
<dbReference type="Pfam" id="PF07691">
    <property type="entry name" value="PA14"/>
    <property type="match status" value="1"/>
</dbReference>
<dbReference type="InterPro" id="IPR037524">
    <property type="entry name" value="PA14/GLEYA"/>
</dbReference>